<dbReference type="Proteomes" id="UP000670527">
    <property type="component" value="Unassembled WGS sequence"/>
</dbReference>
<proteinExistence type="predicted"/>
<sequence>MTLSIVQVLVLALHCVGCAQVQHPEKSKASALTLVGEWTVVEQSATPVSIATLCQAIRPGSTITFGPATLAVYATAGKPCAVMDYKANGQFLSFSREDMVWLATYELTAERLTIRSPNLFTPATTTPAGPGSEIQVTLTRK</sequence>
<dbReference type="EMBL" id="JAGETX010000001">
    <property type="protein sequence ID" value="MBO3269544.1"/>
    <property type="molecule type" value="Genomic_DNA"/>
</dbReference>
<comment type="caution">
    <text evidence="2">The sequence shown here is derived from an EMBL/GenBank/DDBJ whole genome shotgun (WGS) entry which is preliminary data.</text>
</comment>
<keyword evidence="3" id="KW-1185">Reference proteome</keyword>
<gene>
    <name evidence="2" type="ORF">J4D97_02695</name>
</gene>
<evidence type="ECO:0000313" key="2">
    <source>
        <dbReference type="EMBL" id="MBO3269544.1"/>
    </source>
</evidence>
<organism evidence="2 3">
    <name type="scientific">Hymenobacter defluvii</name>
    <dbReference type="NCBI Taxonomy" id="2054411"/>
    <lineage>
        <taxon>Bacteria</taxon>
        <taxon>Pseudomonadati</taxon>
        <taxon>Bacteroidota</taxon>
        <taxon>Cytophagia</taxon>
        <taxon>Cytophagales</taxon>
        <taxon>Hymenobacteraceae</taxon>
        <taxon>Hymenobacter</taxon>
    </lineage>
</organism>
<name>A0ABS3T7C0_9BACT</name>
<evidence type="ECO:0008006" key="4">
    <source>
        <dbReference type="Google" id="ProtNLM"/>
    </source>
</evidence>
<feature type="region of interest" description="Disordered" evidence="1">
    <location>
        <begin position="122"/>
        <end position="141"/>
    </location>
</feature>
<dbReference type="RefSeq" id="WP_208306252.1">
    <property type="nucleotide sequence ID" value="NZ_JAGETX010000001.1"/>
</dbReference>
<accession>A0ABS3T7C0</accession>
<reference evidence="2 3" key="1">
    <citation type="submission" date="2021-03" db="EMBL/GenBank/DDBJ databases">
        <authorList>
            <person name="Kim M.K."/>
        </authorList>
    </citation>
    <scope>NUCLEOTIDE SEQUENCE [LARGE SCALE GENOMIC DNA]</scope>
    <source>
        <strain evidence="2 3">BT507</strain>
    </source>
</reference>
<evidence type="ECO:0000313" key="3">
    <source>
        <dbReference type="Proteomes" id="UP000670527"/>
    </source>
</evidence>
<feature type="compositionally biased region" description="Low complexity" evidence="1">
    <location>
        <begin position="122"/>
        <end position="131"/>
    </location>
</feature>
<evidence type="ECO:0000256" key="1">
    <source>
        <dbReference type="SAM" id="MobiDB-lite"/>
    </source>
</evidence>
<protein>
    <recommendedName>
        <fullName evidence="4">Lipocalin-like domain-containing protein</fullName>
    </recommendedName>
</protein>